<dbReference type="AlphaFoldDB" id="B0DSM5"/>
<name>B0DSM5_LACBS</name>
<dbReference type="HOGENOM" id="CLU_519777_0_0_1"/>
<evidence type="ECO:0000313" key="1">
    <source>
        <dbReference type="EMBL" id="EDR02348.1"/>
    </source>
</evidence>
<gene>
    <name evidence="1" type="ORF">LACBIDRAFT_332408</name>
</gene>
<keyword evidence="2" id="KW-1185">Reference proteome</keyword>
<evidence type="ECO:0000313" key="2">
    <source>
        <dbReference type="Proteomes" id="UP000001194"/>
    </source>
</evidence>
<sequence length="524" mass="59946">MANLERSAKPVSQWTNKELLAFNIRIEDAGVEAFFNIPQLPPPTASTSILDNLDEPPEPLLDVDRLFFAYKWSTGLPGSNIDFTMYLLRVLNYESGRRLLGVRSKNPLLMAGRRIIANIDLFLMKVDEDEYLLIVHEDKHPKQDPEAQVIAKAIAAFDRDNNRRVESGLQRLPDKEICAIVMKRTAPIFYRVHVTTALVDALAAATYPQEETVVLRFIPPVPNQELYKTEGMHPLANRRSVFQCLEALKGVLWTNNELLAFNIRVEDAGVDAFFNIPQLPPPAASATILDNLDEPPGPLLTNDHLFFTYKRHAEDPLSLVEFPMILLRNLGYENGHHGISKTTTTLDHFVVFNVRWDYLTLSNVGTKLLKGFKPFFFNVVVVRGLWKDKYCQVLSFTPPRKHTYKDKVELKTIPSTFLPAPFHLLTIMMRLLIYARATIPRVHCASQSDPEPTRSPLGNTTFWRDGAYMRRDSDVFVGQRCSQDVIVIKRGWHAKFDAYDGKSNTELSLLRNFYRFTFHFHGWS</sequence>
<dbReference type="EMBL" id="DS547131">
    <property type="protein sequence ID" value="EDR02348.1"/>
    <property type="molecule type" value="Genomic_DNA"/>
</dbReference>
<organism evidence="2">
    <name type="scientific">Laccaria bicolor (strain S238N-H82 / ATCC MYA-4686)</name>
    <name type="common">Bicoloured deceiver</name>
    <name type="synonym">Laccaria laccata var. bicolor</name>
    <dbReference type="NCBI Taxonomy" id="486041"/>
    <lineage>
        <taxon>Eukaryota</taxon>
        <taxon>Fungi</taxon>
        <taxon>Dikarya</taxon>
        <taxon>Basidiomycota</taxon>
        <taxon>Agaricomycotina</taxon>
        <taxon>Agaricomycetes</taxon>
        <taxon>Agaricomycetidae</taxon>
        <taxon>Agaricales</taxon>
        <taxon>Agaricineae</taxon>
        <taxon>Hydnangiaceae</taxon>
        <taxon>Laccaria</taxon>
    </lineage>
</organism>
<accession>B0DSM5</accession>
<dbReference type="InParanoid" id="B0DSM5"/>
<protein>
    <submittedName>
        <fullName evidence="1">Predicted protein</fullName>
    </submittedName>
</protein>
<dbReference type="KEGG" id="lbc:LACBIDRAFT_332408"/>
<proteinExistence type="predicted"/>
<dbReference type="RefSeq" id="XP_001887025.1">
    <property type="nucleotide sequence ID" value="XM_001886990.1"/>
</dbReference>
<dbReference type="OrthoDB" id="3213671at2759"/>
<reference evidence="1 2" key="1">
    <citation type="journal article" date="2008" name="Nature">
        <title>The genome of Laccaria bicolor provides insights into mycorrhizal symbiosis.</title>
        <authorList>
            <person name="Martin F."/>
            <person name="Aerts A."/>
            <person name="Ahren D."/>
            <person name="Brun A."/>
            <person name="Danchin E.G.J."/>
            <person name="Duchaussoy F."/>
            <person name="Gibon J."/>
            <person name="Kohler A."/>
            <person name="Lindquist E."/>
            <person name="Pereda V."/>
            <person name="Salamov A."/>
            <person name="Shapiro H.J."/>
            <person name="Wuyts J."/>
            <person name="Blaudez D."/>
            <person name="Buee M."/>
            <person name="Brokstein P."/>
            <person name="Canbaeck B."/>
            <person name="Cohen D."/>
            <person name="Courty P.E."/>
            <person name="Coutinho P.M."/>
            <person name="Delaruelle C."/>
            <person name="Detter J.C."/>
            <person name="Deveau A."/>
            <person name="DiFazio S."/>
            <person name="Duplessis S."/>
            <person name="Fraissinet-Tachet L."/>
            <person name="Lucic E."/>
            <person name="Frey-Klett P."/>
            <person name="Fourrey C."/>
            <person name="Feussner I."/>
            <person name="Gay G."/>
            <person name="Grimwood J."/>
            <person name="Hoegger P.J."/>
            <person name="Jain P."/>
            <person name="Kilaru S."/>
            <person name="Labbe J."/>
            <person name="Lin Y.C."/>
            <person name="Legue V."/>
            <person name="Le Tacon F."/>
            <person name="Marmeisse R."/>
            <person name="Melayah D."/>
            <person name="Montanini B."/>
            <person name="Muratet M."/>
            <person name="Nehls U."/>
            <person name="Niculita-Hirzel H."/>
            <person name="Oudot-Le Secq M.P."/>
            <person name="Peter M."/>
            <person name="Quesneville H."/>
            <person name="Rajashekar B."/>
            <person name="Reich M."/>
            <person name="Rouhier N."/>
            <person name="Schmutz J."/>
            <person name="Yin T."/>
            <person name="Chalot M."/>
            <person name="Henrissat B."/>
            <person name="Kuees U."/>
            <person name="Lucas S."/>
            <person name="Van de Peer Y."/>
            <person name="Podila G.K."/>
            <person name="Polle A."/>
            <person name="Pukkila P.J."/>
            <person name="Richardson P.M."/>
            <person name="Rouze P."/>
            <person name="Sanders I.R."/>
            <person name="Stajich J.E."/>
            <person name="Tunlid A."/>
            <person name="Tuskan G."/>
            <person name="Grigoriev I.V."/>
        </authorList>
    </citation>
    <scope>NUCLEOTIDE SEQUENCE [LARGE SCALE GENOMIC DNA]</scope>
    <source>
        <strain evidence="2">S238N-H82 / ATCC MYA-4686</strain>
    </source>
</reference>
<dbReference type="GeneID" id="6082650"/>
<dbReference type="Proteomes" id="UP000001194">
    <property type="component" value="Unassembled WGS sequence"/>
</dbReference>